<reference evidence="9 10" key="1">
    <citation type="submission" date="2019-07" db="EMBL/GenBank/DDBJ databases">
        <title>De Novo Assembly of kiwifruit Actinidia rufa.</title>
        <authorList>
            <person name="Sugita-Konishi S."/>
            <person name="Sato K."/>
            <person name="Mori E."/>
            <person name="Abe Y."/>
            <person name="Kisaki G."/>
            <person name="Hamano K."/>
            <person name="Suezawa K."/>
            <person name="Otani M."/>
            <person name="Fukuda T."/>
            <person name="Manabe T."/>
            <person name="Gomi K."/>
            <person name="Tabuchi M."/>
            <person name="Akimitsu K."/>
            <person name="Kataoka I."/>
        </authorList>
    </citation>
    <scope>NUCLEOTIDE SEQUENCE [LARGE SCALE GENOMIC DNA]</scope>
    <source>
        <strain evidence="10">cv. Fuchu</strain>
    </source>
</reference>
<gene>
    <name evidence="9" type="ORF">Acr_16g0007070</name>
</gene>
<dbReference type="Pfam" id="PF00295">
    <property type="entry name" value="Glyco_hydro_28"/>
    <property type="match status" value="2"/>
</dbReference>
<dbReference type="EMBL" id="BJWL01000016">
    <property type="protein sequence ID" value="GFZ04083.1"/>
    <property type="molecule type" value="Genomic_DNA"/>
</dbReference>
<dbReference type="OrthoDB" id="187139at2759"/>
<organism evidence="9 10">
    <name type="scientific">Actinidia rufa</name>
    <dbReference type="NCBI Taxonomy" id="165716"/>
    <lineage>
        <taxon>Eukaryota</taxon>
        <taxon>Viridiplantae</taxon>
        <taxon>Streptophyta</taxon>
        <taxon>Embryophyta</taxon>
        <taxon>Tracheophyta</taxon>
        <taxon>Spermatophyta</taxon>
        <taxon>Magnoliopsida</taxon>
        <taxon>eudicotyledons</taxon>
        <taxon>Gunneridae</taxon>
        <taxon>Pentapetalae</taxon>
        <taxon>asterids</taxon>
        <taxon>Ericales</taxon>
        <taxon>Actinidiaceae</taxon>
        <taxon>Actinidia</taxon>
    </lineage>
</organism>
<comment type="caution">
    <text evidence="9">The sequence shown here is derived from an EMBL/GenBank/DDBJ whole genome shotgun (WGS) entry which is preliminary data.</text>
</comment>
<keyword evidence="3" id="KW-0134">Cell wall</keyword>
<dbReference type="AlphaFoldDB" id="A0A7J0FZH2"/>
<name>A0A7J0FZH2_9ERIC</name>
<evidence type="ECO:0008006" key="11">
    <source>
        <dbReference type="Google" id="ProtNLM"/>
    </source>
</evidence>
<accession>A0A7J0FZH2</accession>
<comment type="similarity">
    <text evidence="2 8">Belongs to the glycosyl hydrolase 28 family.</text>
</comment>
<keyword evidence="5 8" id="KW-0378">Hydrolase</keyword>
<proteinExistence type="inferred from homology"/>
<evidence type="ECO:0000256" key="4">
    <source>
        <dbReference type="ARBA" id="ARBA00022525"/>
    </source>
</evidence>
<dbReference type="InterPro" id="IPR011050">
    <property type="entry name" value="Pectin_lyase_fold/virulence"/>
</dbReference>
<evidence type="ECO:0000256" key="6">
    <source>
        <dbReference type="ARBA" id="ARBA00023295"/>
    </source>
</evidence>
<keyword evidence="7" id="KW-0961">Cell wall biogenesis/degradation</keyword>
<comment type="subcellular location">
    <subcellularLocation>
        <location evidence="1">Secreted</location>
        <location evidence="1">Cell wall</location>
    </subcellularLocation>
</comment>
<dbReference type="GO" id="GO:0005975">
    <property type="term" value="P:carbohydrate metabolic process"/>
    <property type="evidence" value="ECO:0007669"/>
    <property type="project" value="InterPro"/>
</dbReference>
<dbReference type="InterPro" id="IPR000743">
    <property type="entry name" value="Glyco_hydro_28"/>
</dbReference>
<evidence type="ECO:0000256" key="2">
    <source>
        <dbReference type="ARBA" id="ARBA00008834"/>
    </source>
</evidence>
<evidence type="ECO:0000256" key="5">
    <source>
        <dbReference type="ARBA" id="ARBA00022801"/>
    </source>
</evidence>
<dbReference type="GO" id="GO:0071555">
    <property type="term" value="P:cell wall organization"/>
    <property type="evidence" value="ECO:0007669"/>
    <property type="project" value="UniProtKB-KW"/>
</dbReference>
<keyword evidence="4" id="KW-0964">Secreted</keyword>
<evidence type="ECO:0000256" key="7">
    <source>
        <dbReference type="ARBA" id="ARBA00023316"/>
    </source>
</evidence>
<keyword evidence="6 8" id="KW-0326">Glycosidase</keyword>
<evidence type="ECO:0000313" key="9">
    <source>
        <dbReference type="EMBL" id="GFZ04083.1"/>
    </source>
</evidence>
<sequence length="427" mass="46839">MAAAIGDAKVHIFVTEKYPTDQSNIHAKEKGPSRSVRNRSAMTIEHMDIYSLSSTNRLVMKRGLGSLIGDEEFVLVVLDELIRDEDNILVLSLISALLTCCEAHNSLSTFDVLDYGAVGDGCTDDTIAFVETWKSTCNAETEIAAMLVPDGNTFLVHPMAFDGPCKPTTISFMISGIIIAPDSPEAWKGRNQGRWLVFKDVDGLSVDGTGMIDGRGKGWWDILCAKHGHLPVLSFLQCNKVSLSNILVVDSPQTHILIKGKSGNEVKVDNINVIRVRFNKTTNGVRIKTWQVGRGYVRGVLYEDINFMDVKNPIIIDQYYCNVRDKNTGHLNLSLFMLKKTGVQISDVRYAGIFGTSKSKIAIDLNCSQAVPCTDILLDTILLAPSTPGKKVISSCNNAYGSSRNCGTRVLFLGIILKIDNFLNASL</sequence>
<dbReference type="Proteomes" id="UP000585474">
    <property type="component" value="Unassembled WGS sequence"/>
</dbReference>
<dbReference type="Gene3D" id="2.160.20.10">
    <property type="entry name" value="Single-stranded right-handed beta-helix, Pectin lyase-like"/>
    <property type="match status" value="2"/>
</dbReference>
<evidence type="ECO:0000256" key="3">
    <source>
        <dbReference type="ARBA" id="ARBA00022512"/>
    </source>
</evidence>
<evidence type="ECO:0000256" key="1">
    <source>
        <dbReference type="ARBA" id="ARBA00004191"/>
    </source>
</evidence>
<dbReference type="GO" id="GO:0004650">
    <property type="term" value="F:polygalacturonase activity"/>
    <property type="evidence" value="ECO:0007669"/>
    <property type="project" value="InterPro"/>
</dbReference>
<dbReference type="SUPFAM" id="SSF51126">
    <property type="entry name" value="Pectin lyase-like"/>
    <property type="match status" value="1"/>
</dbReference>
<dbReference type="PANTHER" id="PTHR31375">
    <property type="match status" value="1"/>
</dbReference>
<keyword evidence="10" id="KW-1185">Reference proteome</keyword>
<evidence type="ECO:0000256" key="8">
    <source>
        <dbReference type="RuleBase" id="RU361169"/>
    </source>
</evidence>
<protein>
    <recommendedName>
        <fullName evidence="11">Pectin lyase-like superfamily protein</fullName>
    </recommendedName>
</protein>
<evidence type="ECO:0000313" key="10">
    <source>
        <dbReference type="Proteomes" id="UP000585474"/>
    </source>
</evidence>
<dbReference type="InterPro" id="IPR012334">
    <property type="entry name" value="Pectin_lyas_fold"/>
</dbReference>